<gene>
    <name evidence="1" type="ORF">PBAT_21325</name>
</gene>
<evidence type="ECO:0000313" key="1">
    <source>
        <dbReference type="EMBL" id="OAB41106.1"/>
    </source>
</evidence>
<evidence type="ECO:0000313" key="2">
    <source>
        <dbReference type="Proteomes" id="UP000077355"/>
    </source>
</evidence>
<proteinExistence type="predicted"/>
<dbReference type="AlphaFoldDB" id="A0A168JU38"/>
<accession>A0A168JU38</accession>
<dbReference type="EMBL" id="LVJI01000048">
    <property type="protein sequence ID" value="OAB41106.1"/>
    <property type="molecule type" value="Genomic_DNA"/>
</dbReference>
<keyword evidence="2" id="KW-1185">Reference proteome</keyword>
<reference evidence="1 2" key="1">
    <citation type="submission" date="2016-03" db="EMBL/GenBank/DDBJ databases">
        <title>Draft genome sequence of Paenibacillus antarcticus CECT 5836.</title>
        <authorList>
            <person name="Shin S.-K."/>
            <person name="Yi H."/>
        </authorList>
    </citation>
    <scope>NUCLEOTIDE SEQUENCE [LARGE SCALE GENOMIC DNA]</scope>
    <source>
        <strain evidence="1 2">CECT 5836</strain>
    </source>
</reference>
<sequence length="78" mass="9474">MDLFLFRVHYTCIIQIKIVMVMGYFKPVLGIKPINKINVPFHLCFRFMEEEDKGMKELKNWAEQNQVPFVHKRFGRWV</sequence>
<dbReference type="Proteomes" id="UP000077355">
    <property type="component" value="Unassembled WGS sequence"/>
</dbReference>
<name>A0A168JU38_9BACL</name>
<organism evidence="1 2">
    <name type="scientific">Paenibacillus antarcticus</name>
    <dbReference type="NCBI Taxonomy" id="253703"/>
    <lineage>
        <taxon>Bacteria</taxon>
        <taxon>Bacillati</taxon>
        <taxon>Bacillota</taxon>
        <taxon>Bacilli</taxon>
        <taxon>Bacillales</taxon>
        <taxon>Paenibacillaceae</taxon>
        <taxon>Paenibacillus</taxon>
    </lineage>
</organism>
<protein>
    <submittedName>
        <fullName evidence="1">Uncharacterized protein</fullName>
    </submittedName>
</protein>
<comment type="caution">
    <text evidence="1">The sequence shown here is derived from an EMBL/GenBank/DDBJ whole genome shotgun (WGS) entry which is preliminary data.</text>
</comment>